<organism evidence="2 3">
    <name type="scientific">Nocardioides soli</name>
    <dbReference type="NCBI Taxonomy" id="1036020"/>
    <lineage>
        <taxon>Bacteria</taxon>
        <taxon>Bacillati</taxon>
        <taxon>Actinomycetota</taxon>
        <taxon>Actinomycetes</taxon>
        <taxon>Propionibacteriales</taxon>
        <taxon>Nocardioidaceae</taxon>
        <taxon>Nocardioides</taxon>
    </lineage>
</organism>
<protein>
    <submittedName>
        <fullName evidence="2">Uncharacterized protein</fullName>
    </submittedName>
</protein>
<gene>
    <name evidence="2" type="ORF">FHU40_001307</name>
</gene>
<comment type="caution">
    <text evidence="2">The sequence shown here is derived from an EMBL/GenBank/DDBJ whole genome shotgun (WGS) entry which is preliminary data.</text>
</comment>
<feature type="transmembrane region" description="Helical" evidence="1">
    <location>
        <begin position="7"/>
        <end position="28"/>
    </location>
</feature>
<dbReference type="Proteomes" id="UP000589626">
    <property type="component" value="Unassembled WGS sequence"/>
</dbReference>
<dbReference type="EMBL" id="JACHWR010000001">
    <property type="protein sequence ID" value="MBB3041506.1"/>
    <property type="molecule type" value="Genomic_DNA"/>
</dbReference>
<keyword evidence="1" id="KW-0472">Membrane</keyword>
<keyword evidence="3" id="KW-1185">Reference proteome</keyword>
<accession>A0A7W4Z153</accession>
<keyword evidence="1" id="KW-0812">Transmembrane</keyword>
<feature type="transmembrane region" description="Helical" evidence="1">
    <location>
        <begin position="66"/>
        <end position="88"/>
    </location>
</feature>
<reference evidence="2 3" key="1">
    <citation type="submission" date="2020-08" db="EMBL/GenBank/DDBJ databases">
        <title>Sequencing the genomes of 1000 actinobacteria strains.</title>
        <authorList>
            <person name="Klenk H.-P."/>
        </authorList>
    </citation>
    <scope>NUCLEOTIDE SEQUENCE [LARGE SCALE GENOMIC DNA]</scope>
    <source>
        <strain evidence="2 3">DSM 105498</strain>
    </source>
</reference>
<dbReference type="AlphaFoldDB" id="A0A7W4Z153"/>
<feature type="transmembrane region" description="Helical" evidence="1">
    <location>
        <begin position="34"/>
        <end position="54"/>
    </location>
</feature>
<evidence type="ECO:0000313" key="2">
    <source>
        <dbReference type="EMBL" id="MBB3041506.1"/>
    </source>
</evidence>
<proteinExistence type="predicted"/>
<sequence length="230" mass="23270">MATRVDAAVLWARAGLLGVVAFFLGVVGHVTADGLLPGPALLVGLLVLSVVLSAPMLNRRASPLRLAGMLVGGQAAIHLVLTVTAGHVGDRAGGTTPRAGALGSLPVVDGRRIGSLQDAYDGAADQAAGGLAPSLPVGHLVADLSAHAPMMAAHLAAAALVGLWLGYGERCLWTLIALTGRRVLAAVLVLRPALGPPRVTAVDAERAPSGPRSVWLVRPDSRRGPPLLAA</sequence>
<evidence type="ECO:0000256" key="1">
    <source>
        <dbReference type="SAM" id="Phobius"/>
    </source>
</evidence>
<name>A0A7W4Z153_9ACTN</name>
<evidence type="ECO:0000313" key="3">
    <source>
        <dbReference type="Proteomes" id="UP000589626"/>
    </source>
</evidence>
<feature type="transmembrane region" description="Helical" evidence="1">
    <location>
        <begin position="144"/>
        <end position="165"/>
    </location>
</feature>
<dbReference type="RefSeq" id="WP_183591401.1">
    <property type="nucleotide sequence ID" value="NZ_JACHWR010000001.1"/>
</dbReference>
<keyword evidence="1" id="KW-1133">Transmembrane helix</keyword>